<gene>
    <name evidence="2" type="ORF">FH972_026102</name>
</gene>
<protein>
    <recommendedName>
        <fullName evidence="4">Alpha 1,4-glycosyltransferase domain-containing protein</fullName>
    </recommendedName>
</protein>
<evidence type="ECO:0000313" key="2">
    <source>
        <dbReference type="EMBL" id="KAB8627269.1"/>
    </source>
</evidence>
<dbReference type="SUPFAM" id="SSF53448">
    <property type="entry name" value="Nucleotide-diphospho-sugar transferases"/>
    <property type="match status" value="1"/>
</dbReference>
<organism evidence="2 3">
    <name type="scientific">Carpinus fangiana</name>
    <dbReference type="NCBI Taxonomy" id="176857"/>
    <lineage>
        <taxon>Eukaryota</taxon>
        <taxon>Viridiplantae</taxon>
        <taxon>Streptophyta</taxon>
        <taxon>Embryophyta</taxon>
        <taxon>Tracheophyta</taxon>
        <taxon>Spermatophyta</taxon>
        <taxon>Magnoliopsida</taxon>
        <taxon>eudicotyledons</taxon>
        <taxon>Gunneridae</taxon>
        <taxon>Pentapetalae</taxon>
        <taxon>rosids</taxon>
        <taxon>fabids</taxon>
        <taxon>Fagales</taxon>
        <taxon>Betulaceae</taxon>
        <taxon>Carpinus</taxon>
    </lineage>
</organism>
<dbReference type="InterPro" id="IPR007577">
    <property type="entry name" value="GlycoTrfase_DXD_sugar-bd_CS"/>
</dbReference>
<dbReference type="Pfam" id="PF04488">
    <property type="entry name" value="Gly_transf_sug"/>
    <property type="match status" value="1"/>
</dbReference>
<keyword evidence="3" id="KW-1185">Reference proteome</keyword>
<dbReference type="PANTHER" id="PTHR31834">
    <property type="entry name" value="INITIATION-SPECIFIC ALPHA-1,6-MANNOSYLTRANSFERASE"/>
    <property type="match status" value="1"/>
</dbReference>
<dbReference type="OrthoDB" id="513717at2759"/>
<evidence type="ECO:0000313" key="3">
    <source>
        <dbReference type="Proteomes" id="UP000327013"/>
    </source>
</evidence>
<sequence>MAVHMARWYSSTQSLCYEIGLTGCLDEAQDTFVAENFQDSPSILAFWRNLKSIILRADLIRYLAILSQGGIYTDIDTSNTAPIHEWIPEDMRNREINAVVGIEYDDDTYKMFVRRIEFCQWTLMAKPGHPIIKAVVQRVMDHLEYIARIKHTTLDQITLNKAEVLEATGPGAYSDAVLQVLRDQVGEYLEFESFSGMKEPTLYGDVLVLPINGFGFGQKHSHSGDPSYGRALARHHFGRSWYKTKPDTSQGKAKTQKKKNDPETKA</sequence>
<dbReference type="InterPro" id="IPR029044">
    <property type="entry name" value="Nucleotide-diphossugar_trans"/>
</dbReference>
<evidence type="ECO:0000256" key="1">
    <source>
        <dbReference type="SAM" id="MobiDB-lite"/>
    </source>
</evidence>
<dbReference type="EMBL" id="VIBQ01000076">
    <property type="protein sequence ID" value="KAB8627269.1"/>
    <property type="molecule type" value="Genomic_DNA"/>
</dbReference>
<dbReference type="Gene3D" id="3.90.550.20">
    <property type="match status" value="1"/>
</dbReference>
<accession>A0A5N6L2Y8</accession>
<comment type="caution">
    <text evidence="2">The sequence shown here is derived from an EMBL/GenBank/DDBJ whole genome shotgun (WGS) entry which is preliminary data.</text>
</comment>
<dbReference type="InterPro" id="IPR039367">
    <property type="entry name" value="Och1-like"/>
</dbReference>
<dbReference type="GO" id="GO:0000136">
    <property type="term" value="C:mannan polymerase complex"/>
    <property type="evidence" value="ECO:0007669"/>
    <property type="project" value="TreeGrafter"/>
</dbReference>
<dbReference type="GO" id="GO:0000009">
    <property type="term" value="F:alpha-1,6-mannosyltransferase activity"/>
    <property type="evidence" value="ECO:0007669"/>
    <property type="project" value="InterPro"/>
</dbReference>
<name>A0A5N6L2Y8_9ROSI</name>
<dbReference type="Proteomes" id="UP000327013">
    <property type="component" value="Unassembled WGS sequence"/>
</dbReference>
<dbReference type="PANTHER" id="PTHR31834:SF8">
    <property type="entry name" value="TRANSFERASE, PUTATIVE (AFU_ORTHOLOGUE AFUA_6G14040)-RELATED"/>
    <property type="match status" value="1"/>
</dbReference>
<proteinExistence type="predicted"/>
<evidence type="ECO:0008006" key="4">
    <source>
        <dbReference type="Google" id="ProtNLM"/>
    </source>
</evidence>
<dbReference type="GO" id="GO:0006487">
    <property type="term" value="P:protein N-linked glycosylation"/>
    <property type="evidence" value="ECO:0007669"/>
    <property type="project" value="TreeGrafter"/>
</dbReference>
<reference evidence="2 3" key="1">
    <citation type="submission" date="2019-06" db="EMBL/GenBank/DDBJ databases">
        <title>A chromosomal-level reference genome of Carpinus fangiana (Coryloideae, Betulaceae).</title>
        <authorList>
            <person name="Yang X."/>
            <person name="Wang Z."/>
            <person name="Zhang L."/>
            <person name="Hao G."/>
            <person name="Liu J."/>
            <person name="Yang Y."/>
        </authorList>
    </citation>
    <scope>NUCLEOTIDE SEQUENCE [LARGE SCALE GENOMIC DNA]</scope>
    <source>
        <strain evidence="2">Cfa_2016G</strain>
        <tissue evidence="2">Leaf</tissue>
    </source>
</reference>
<feature type="region of interest" description="Disordered" evidence="1">
    <location>
        <begin position="241"/>
        <end position="266"/>
    </location>
</feature>
<dbReference type="AlphaFoldDB" id="A0A5N6L2Y8"/>